<feature type="transmembrane region" description="Helical" evidence="9">
    <location>
        <begin position="163"/>
        <end position="183"/>
    </location>
</feature>
<gene>
    <name evidence="11" type="ORF">D7Z54_20175</name>
</gene>
<dbReference type="InterPro" id="IPR050586">
    <property type="entry name" value="CPA3_Na-H_Antiporter_D"/>
</dbReference>
<keyword evidence="6 9" id="KW-1133">Transmembrane helix</keyword>
<feature type="transmembrane region" description="Helical" evidence="9">
    <location>
        <begin position="335"/>
        <end position="357"/>
    </location>
</feature>
<dbReference type="NCBIfam" id="NF005818">
    <property type="entry name" value="PRK07691.1"/>
    <property type="match status" value="1"/>
</dbReference>
<keyword evidence="3" id="KW-0813">Transport</keyword>
<feature type="transmembrane region" description="Helical" evidence="9">
    <location>
        <begin position="69"/>
        <end position="95"/>
    </location>
</feature>
<evidence type="ECO:0000256" key="4">
    <source>
        <dbReference type="ARBA" id="ARBA00022475"/>
    </source>
</evidence>
<keyword evidence="4" id="KW-1003">Cell membrane</keyword>
<accession>A0A428MZL1</accession>
<keyword evidence="7 9" id="KW-0472">Membrane</keyword>
<dbReference type="InterPro" id="IPR001750">
    <property type="entry name" value="ND/Mrp_TM"/>
</dbReference>
<dbReference type="AlphaFoldDB" id="A0A428MZL1"/>
<feature type="transmembrane region" description="Helical" evidence="9">
    <location>
        <begin position="449"/>
        <end position="467"/>
    </location>
</feature>
<feature type="transmembrane region" description="Helical" evidence="9">
    <location>
        <begin position="407"/>
        <end position="428"/>
    </location>
</feature>
<feature type="transmembrane region" description="Helical" evidence="9">
    <location>
        <begin position="300"/>
        <end position="329"/>
    </location>
</feature>
<dbReference type="Proteomes" id="UP000275076">
    <property type="component" value="Unassembled WGS sequence"/>
</dbReference>
<dbReference type="PRINTS" id="PR01437">
    <property type="entry name" value="NUOXDRDTASE4"/>
</dbReference>
<dbReference type="GO" id="GO:0008137">
    <property type="term" value="F:NADH dehydrogenase (ubiquinone) activity"/>
    <property type="evidence" value="ECO:0007669"/>
    <property type="project" value="InterPro"/>
</dbReference>
<dbReference type="EMBL" id="RBVX01000023">
    <property type="protein sequence ID" value="RSL31557.1"/>
    <property type="molecule type" value="Genomic_DNA"/>
</dbReference>
<comment type="subcellular location">
    <subcellularLocation>
        <location evidence="1">Cell membrane</location>
        <topology evidence="1">Multi-pass membrane protein</topology>
    </subcellularLocation>
    <subcellularLocation>
        <location evidence="8">Membrane</location>
        <topology evidence="8">Multi-pass membrane protein</topology>
    </subcellularLocation>
</comment>
<dbReference type="PANTHER" id="PTHR42703:SF1">
    <property type="entry name" value="NA(+)_H(+) ANTIPORTER SUBUNIT D1"/>
    <property type="match status" value="1"/>
</dbReference>
<feature type="transmembrane region" description="Helical" evidence="9">
    <location>
        <begin position="107"/>
        <end position="126"/>
    </location>
</feature>
<proteinExistence type="inferred from homology"/>
<reference evidence="11 12" key="1">
    <citation type="submission" date="2018-10" db="EMBL/GenBank/DDBJ databases">
        <title>Draft genome sequence of Bacillus salarius IM0101, isolated from a hypersaline soil in Inner Mongolia, China.</title>
        <authorList>
            <person name="Yamprayoonswat W."/>
            <person name="Boonvisut S."/>
            <person name="Jumpathong W."/>
            <person name="Sittihan S."/>
            <person name="Ruangsuj P."/>
            <person name="Wanthongcharoen S."/>
            <person name="Thongpramul N."/>
            <person name="Pimmason S."/>
            <person name="Yu B."/>
            <person name="Yasawong M."/>
        </authorList>
    </citation>
    <scope>NUCLEOTIDE SEQUENCE [LARGE SCALE GENOMIC DNA]</scope>
    <source>
        <strain evidence="11 12">IM0101</strain>
    </source>
</reference>
<dbReference type="InterPro" id="IPR003918">
    <property type="entry name" value="NADH_UbQ_OxRdtase"/>
</dbReference>
<keyword evidence="12" id="KW-1185">Reference proteome</keyword>
<evidence type="ECO:0000256" key="1">
    <source>
        <dbReference type="ARBA" id="ARBA00004651"/>
    </source>
</evidence>
<feature type="transmembrane region" description="Helical" evidence="9">
    <location>
        <begin position="6"/>
        <end position="22"/>
    </location>
</feature>
<feature type="transmembrane region" description="Helical" evidence="9">
    <location>
        <begin position="239"/>
        <end position="258"/>
    </location>
</feature>
<evidence type="ECO:0000256" key="9">
    <source>
        <dbReference type="SAM" id="Phobius"/>
    </source>
</evidence>
<dbReference type="PANTHER" id="PTHR42703">
    <property type="entry name" value="NADH DEHYDROGENASE"/>
    <property type="match status" value="1"/>
</dbReference>
<name>A0A428MZL1_9BACI</name>
<evidence type="ECO:0000313" key="12">
    <source>
        <dbReference type="Proteomes" id="UP000275076"/>
    </source>
</evidence>
<dbReference type="NCBIfam" id="NF009306">
    <property type="entry name" value="PRK12663.1"/>
    <property type="match status" value="1"/>
</dbReference>
<feature type="domain" description="NADH:quinone oxidoreductase/Mrp antiporter transmembrane" evidence="10">
    <location>
        <begin position="127"/>
        <end position="418"/>
    </location>
</feature>
<feature type="transmembrane region" description="Helical" evidence="9">
    <location>
        <begin position="203"/>
        <end position="227"/>
    </location>
</feature>
<evidence type="ECO:0000256" key="3">
    <source>
        <dbReference type="ARBA" id="ARBA00022449"/>
    </source>
</evidence>
<feature type="transmembrane region" description="Helical" evidence="9">
    <location>
        <begin position="132"/>
        <end position="151"/>
    </location>
</feature>
<keyword evidence="5 8" id="KW-0812">Transmembrane</keyword>
<dbReference type="GO" id="GO:0042773">
    <property type="term" value="P:ATP synthesis coupled electron transport"/>
    <property type="evidence" value="ECO:0007669"/>
    <property type="project" value="InterPro"/>
</dbReference>
<evidence type="ECO:0000256" key="7">
    <source>
        <dbReference type="ARBA" id="ARBA00023136"/>
    </source>
</evidence>
<keyword evidence="3" id="KW-0050">Antiport</keyword>
<feature type="transmembrane region" description="Helical" evidence="9">
    <location>
        <begin position="31"/>
        <end position="49"/>
    </location>
</feature>
<evidence type="ECO:0000259" key="10">
    <source>
        <dbReference type="Pfam" id="PF00361"/>
    </source>
</evidence>
<dbReference type="Pfam" id="PF00361">
    <property type="entry name" value="Proton_antipo_M"/>
    <property type="match status" value="1"/>
</dbReference>
<feature type="transmembrane region" description="Helical" evidence="9">
    <location>
        <begin position="270"/>
        <end position="293"/>
    </location>
</feature>
<protein>
    <submittedName>
        <fullName evidence="11">Na+/H+ antiporter subunit D</fullName>
    </submittedName>
</protein>
<evidence type="ECO:0000256" key="5">
    <source>
        <dbReference type="ARBA" id="ARBA00022692"/>
    </source>
</evidence>
<evidence type="ECO:0000256" key="8">
    <source>
        <dbReference type="RuleBase" id="RU000320"/>
    </source>
</evidence>
<evidence type="ECO:0000313" key="11">
    <source>
        <dbReference type="EMBL" id="RSL31557.1"/>
    </source>
</evidence>
<feature type="transmembrane region" description="Helical" evidence="9">
    <location>
        <begin position="369"/>
        <end position="387"/>
    </location>
</feature>
<comment type="similarity">
    <text evidence="2">Belongs to the CPA3 antiporters (TC 2.A.63) subunit D family.</text>
</comment>
<dbReference type="OrthoDB" id="9811718at2"/>
<organism evidence="11 12">
    <name type="scientific">Salibacterium salarium</name>
    <dbReference type="NCBI Taxonomy" id="284579"/>
    <lineage>
        <taxon>Bacteria</taxon>
        <taxon>Bacillati</taxon>
        <taxon>Bacillota</taxon>
        <taxon>Bacilli</taxon>
        <taxon>Bacillales</taxon>
        <taxon>Bacillaceae</taxon>
    </lineage>
</organism>
<sequence length="494" mass="53918">MTNLMIWPILIPLITGIVLLLAPKRVIFQRVLSLIAGALLIVLNIIILINVQQNGILTLELGGWTPPFGIVLVGDMLAALLITATSIVSLPILLFSVYTIGKERETFYFYAFYQFLITGVTGAFLTGDLFNLFVFFEVMLIASYILIVHGGTKKQLRESFKYVLVNVISSAFFVVGVAYLYAVTGTLNMAHLSQRIGSLETSAPILTVIAVLFLIVFGLKGALFPLYFWLPASYTAPPFAIAAIFGALLTKVGIYSIFRTYSMIFTHDVGFTHQLLSILAALTMVIGIIGAIAHYDVKKILVYNVIVAVGFILFGVSTMTEAGFMGAIYYVIHDIVIKGALFLLIGTMVIVAGTSHLKQMGGLIKHHPVLGWLFFTAVMALVGVPPLSGFVGKLMLIQGGIDAGQYWIIAVMMITSLLIMYSMIRIFLKGFYGQIKLLKADQYGSSKGLLLPCAFLVVVSALLGLGAEMMYPFVETAAETLLQPEIYIDAVLKE</sequence>
<evidence type="ECO:0000256" key="6">
    <source>
        <dbReference type="ARBA" id="ARBA00022989"/>
    </source>
</evidence>
<comment type="caution">
    <text evidence="11">The sequence shown here is derived from an EMBL/GenBank/DDBJ whole genome shotgun (WGS) entry which is preliminary data.</text>
</comment>
<dbReference type="GO" id="GO:0015297">
    <property type="term" value="F:antiporter activity"/>
    <property type="evidence" value="ECO:0007669"/>
    <property type="project" value="UniProtKB-KW"/>
</dbReference>
<dbReference type="GO" id="GO:0005886">
    <property type="term" value="C:plasma membrane"/>
    <property type="evidence" value="ECO:0007669"/>
    <property type="project" value="UniProtKB-SubCell"/>
</dbReference>
<evidence type="ECO:0000256" key="2">
    <source>
        <dbReference type="ARBA" id="ARBA00005346"/>
    </source>
</evidence>
<dbReference type="RefSeq" id="WP_125558391.1">
    <property type="nucleotide sequence ID" value="NZ_RBVX01000023.1"/>
</dbReference>